<feature type="transmembrane region" description="Helical" evidence="1">
    <location>
        <begin position="45"/>
        <end position="66"/>
    </location>
</feature>
<feature type="transmembrane region" description="Helical" evidence="1">
    <location>
        <begin position="112"/>
        <end position="135"/>
    </location>
</feature>
<gene>
    <name evidence="2" type="ORF">WKV53_20680</name>
</gene>
<sequence>MNTKVTTKAFRRAFYLTLGLSVSGLVIVCLLMLGPKVTFQCATGYAVQIAASYTAMILAAETSGIFRRSELRGYAAGVVFAIFLFITGVLCGSATSMFVYRDFDMSSYVVKPLFWMGLYGVLPAAAFGLIGTHLLRRISSATLPDADPLKRP</sequence>
<keyword evidence="1" id="KW-1133">Transmembrane helix</keyword>
<protein>
    <submittedName>
        <fullName evidence="2">Uncharacterized protein</fullName>
    </submittedName>
</protein>
<evidence type="ECO:0000256" key="1">
    <source>
        <dbReference type="SAM" id="Phobius"/>
    </source>
</evidence>
<accession>A0ABU9AZ43</accession>
<keyword evidence="3" id="KW-1185">Reference proteome</keyword>
<dbReference type="EMBL" id="JBBUKT010000009">
    <property type="protein sequence ID" value="MEK7952941.1"/>
    <property type="molecule type" value="Genomic_DNA"/>
</dbReference>
<reference evidence="2 3" key="1">
    <citation type="submission" date="2024-04" db="EMBL/GenBank/DDBJ databases">
        <title>Luteolibacter sp. isolated from soil.</title>
        <authorList>
            <person name="An J."/>
        </authorList>
    </citation>
    <scope>NUCLEOTIDE SEQUENCE [LARGE SCALE GENOMIC DNA]</scope>
    <source>
        <strain evidence="2 3">Y139</strain>
    </source>
</reference>
<keyword evidence="1" id="KW-0812">Transmembrane</keyword>
<feature type="transmembrane region" description="Helical" evidence="1">
    <location>
        <begin position="78"/>
        <end position="100"/>
    </location>
</feature>
<feature type="transmembrane region" description="Helical" evidence="1">
    <location>
        <begin position="12"/>
        <end position="33"/>
    </location>
</feature>
<organism evidence="2 3">
    <name type="scientific">Luteolibacter soli</name>
    <dbReference type="NCBI Taxonomy" id="3135280"/>
    <lineage>
        <taxon>Bacteria</taxon>
        <taxon>Pseudomonadati</taxon>
        <taxon>Verrucomicrobiota</taxon>
        <taxon>Verrucomicrobiia</taxon>
        <taxon>Verrucomicrobiales</taxon>
        <taxon>Verrucomicrobiaceae</taxon>
        <taxon>Luteolibacter</taxon>
    </lineage>
</organism>
<proteinExistence type="predicted"/>
<evidence type="ECO:0000313" key="2">
    <source>
        <dbReference type="EMBL" id="MEK7952941.1"/>
    </source>
</evidence>
<comment type="caution">
    <text evidence="2">The sequence shown here is derived from an EMBL/GenBank/DDBJ whole genome shotgun (WGS) entry which is preliminary data.</text>
</comment>
<name>A0ABU9AZ43_9BACT</name>
<keyword evidence="1" id="KW-0472">Membrane</keyword>
<dbReference type="Proteomes" id="UP001371305">
    <property type="component" value="Unassembled WGS sequence"/>
</dbReference>
<dbReference type="RefSeq" id="WP_341406701.1">
    <property type="nucleotide sequence ID" value="NZ_JBBUKT010000009.1"/>
</dbReference>
<evidence type="ECO:0000313" key="3">
    <source>
        <dbReference type="Proteomes" id="UP001371305"/>
    </source>
</evidence>